<accession>A0AAP0BTV1</accession>
<organism evidence="2 3">
    <name type="scientific">Platanthera zijinensis</name>
    <dbReference type="NCBI Taxonomy" id="2320716"/>
    <lineage>
        <taxon>Eukaryota</taxon>
        <taxon>Viridiplantae</taxon>
        <taxon>Streptophyta</taxon>
        <taxon>Embryophyta</taxon>
        <taxon>Tracheophyta</taxon>
        <taxon>Spermatophyta</taxon>
        <taxon>Magnoliopsida</taxon>
        <taxon>Liliopsida</taxon>
        <taxon>Asparagales</taxon>
        <taxon>Orchidaceae</taxon>
        <taxon>Orchidoideae</taxon>
        <taxon>Orchideae</taxon>
        <taxon>Orchidinae</taxon>
        <taxon>Platanthera</taxon>
    </lineage>
</organism>
<dbReference type="PANTHER" id="PTHR45088:SF1">
    <property type="entry name" value="OS04G0476000 PROTEIN"/>
    <property type="match status" value="1"/>
</dbReference>
<reference evidence="2 3" key="1">
    <citation type="journal article" date="2022" name="Nat. Plants">
        <title>Genomes of leafy and leafless Platanthera orchids illuminate the evolution of mycoheterotrophy.</title>
        <authorList>
            <person name="Li M.H."/>
            <person name="Liu K.W."/>
            <person name="Li Z."/>
            <person name="Lu H.C."/>
            <person name="Ye Q.L."/>
            <person name="Zhang D."/>
            <person name="Wang J.Y."/>
            <person name="Li Y.F."/>
            <person name="Zhong Z.M."/>
            <person name="Liu X."/>
            <person name="Yu X."/>
            <person name="Liu D.K."/>
            <person name="Tu X.D."/>
            <person name="Liu B."/>
            <person name="Hao Y."/>
            <person name="Liao X.Y."/>
            <person name="Jiang Y.T."/>
            <person name="Sun W.H."/>
            <person name="Chen J."/>
            <person name="Chen Y.Q."/>
            <person name="Ai Y."/>
            <person name="Zhai J.W."/>
            <person name="Wu S.S."/>
            <person name="Zhou Z."/>
            <person name="Hsiao Y.Y."/>
            <person name="Wu W.L."/>
            <person name="Chen Y.Y."/>
            <person name="Lin Y.F."/>
            <person name="Hsu J.L."/>
            <person name="Li C.Y."/>
            <person name="Wang Z.W."/>
            <person name="Zhao X."/>
            <person name="Zhong W.Y."/>
            <person name="Ma X.K."/>
            <person name="Ma L."/>
            <person name="Huang J."/>
            <person name="Chen G.Z."/>
            <person name="Huang M.Z."/>
            <person name="Huang L."/>
            <person name="Peng D.H."/>
            <person name="Luo Y.B."/>
            <person name="Zou S.Q."/>
            <person name="Chen S.P."/>
            <person name="Lan S."/>
            <person name="Tsai W.C."/>
            <person name="Van de Peer Y."/>
            <person name="Liu Z.J."/>
        </authorList>
    </citation>
    <scope>NUCLEOTIDE SEQUENCE [LARGE SCALE GENOMIC DNA]</scope>
    <source>
        <strain evidence="2">Lor287</strain>
    </source>
</reference>
<protein>
    <submittedName>
        <fullName evidence="2">F-box protein</fullName>
    </submittedName>
</protein>
<dbReference type="InterPro" id="IPR006597">
    <property type="entry name" value="Sel1-like"/>
</dbReference>
<gene>
    <name evidence="2" type="ORF">KSP39_PZI005369</name>
</gene>
<proteinExistence type="predicted"/>
<dbReference type="SUPFAM" id="SSF81901">
    <property type="entry name" value="HCP-like"/>
    <property type="match status" value="1"/>
</dbReference>
<dbReference type="SUPFAM" id="SSF81383">
    <property type="entry name" value="F-box domain"/>
    <property type="match status" value="1"/>
</dbReference>
<dbReference type="InterPro" id="IPR053301">
    <property type="entry name" value="F-box_motif"/>
</dbReference>
<dbReference type="SMART" id="SM00671">
    <property type="entry name" value="SEL1"/>
    <property type="match status" value="5"/>
</dbReference>
<dbReference type="Proteomes" id="UP001418222">
    <property type="component" value="Unassembled WGS sequence"/>
</dbReference>
<dbReference type="EMBL" id="JBBWWQ010000004">
    <property type="protein sequence ID" value="KAK8949243.1"/>
    <property type="molecule type" value="Genomic_DNA"/>
</dbReference>
<dbReference type="InterPro" id="IPR036047">
    <property type="entry name" value="F-box-like_dom_sf"/>
</dbReference>
<name>A0AAP0BTV1_9ASPA</name>
<dbReference type="Pfam" id="PF08238">
    <property type="entry name" value="Sel1"/>
    <property type="match status" value="4"/>
</dbReference>
<dbReference type="InterPro" id="IPR011990">
    <property type="entry name" value="TPR-like_helical_dom_sf"/>
</dbReference>
<keyword evidence="3" id="KW-1185">Reference proteome</keyword>
<dbReference type="PANTHER" id="PTHR45088">
    <property type="entry name" value="OSJNBA0022H21.17 PROTEIN"/>
    <property type="match status" value="1"/>
</dbReference>
<dbReference type="Gene3D" id="1.25.40.10">
    <property type="entry name" value="Tetratricopeptide repeat domain"/>
    <property type="match status" value="2"/>
</dbReference>
<comment type="caution">
    <text evidence="2">The sequence shown here is derived from an EMBL/GenBank/DDBJ whole genome shotgun (WGS) entry which is preliminary data.</text>
</comment>
<dbReference type="AlphaFoldDB" id="A0AAP0BTV1"/>
<sequence length="368" mass="41205">MKPSTSMDASKTWPPSSVPSRFSALPLHNPRSSSKKKMSRSADANPNTISSIVSSLHFQQTGRERIEFPSKTPVSSSGGIFSDLPFDILARLAAAFDIPELWAASAVCRPWREALRPLREAMVLLRWGKRFKHGRGVRPDPKRALECFLKGSERGSAAAMVDAGLMYWEMGRKEEGRALYARAAELRHPAAQCNLGICFLEAEPEEAVKWFFRAAEMGNSRAQYSLALCLHKGRGVKCNLREAARWYLKSAEGGNVRAMYNASLCYATGEGFSRDLRCARIWMKRAADYGHRKAQFEHGLELFSAGEAVKALVYVELAVRAGETAASHIRDAIVHTMAQPLRDRAMISVDRWRPQQFQHLCHAKVTYF</sequence>
<evidence type="ECO:0000313" key="3">
    <source>
        <dbReference type="Proteomes" id="UP001418222"/>
    </source>
</evidence>
<feature type="region of interest" description="Disordered" evidence="1">
    <location>
        <begin position="1"/>
        <end position="46"/>
    </location>
</feature>
<evidence type="ECO:0000313" key="2">
    <source>
        <dbReference type="EMBL" id="KAK8949243.1"/>
    </source>
</evidence>
<evidence type="ECO:0000256" key="1">
    <source>
        <dbReference type="SAM" id="MobiDB-lite"/>
    </source>
</evidence>
<feature type="compositionally biased region" description="Polar residues" evidence="1">
    <location>
        <begin position="1"/>
        <end position="20"/>
    </location>
</feature>